<feature type="domain" description="N-acetyltransferase" evidence="1">
    <location>
        <begin position="122"/>
        <end position="263"/>
    </location>
</feature>
<accession>A0A5S5BVU0</accession>
<gene>
    <name evidence="2" type="ORF">BCM02_11353</name>
</gene>
<protein>
    <submittedName>
        <fullName evidence="2">FR47-like protein</fullName>
    </submittedName>
</protein>
<dbReference type="Proteomes" id="UP000323257">
    <property type="component" value="Unassembled WGS sequence"/>
</dbReference>
<organism evidence="2 3">
    <name type="scientific">Paenibacillus methanolicus</name>
    <dbReference type="NCBI Taxonomy" id="582686"/>
    <lineage>
        <taxon>Bacteria</taxon>
        <taxon>Bacillati</taxon>
        <taxon>Bacillota</taxon>
        <taxon>Bacilli</taxon>
        <taxon>Bacillales</taxon>
        <taxon>Paenibacillaceae</taxon>
        <taxon>Paenibacillus</taxon>
    </lineage>
</organism>
<dbReference type="InterPro" id="IPR013653">
    <property type="entry name" value="GCN5-like_dom"/>
</dbReference>
<dbReference type="Pfam" id="PF08445">
    <property type="entry name" value="FR47"/>
    <property type="match status" value="1"/>
</dbReference>
<reference evidence="2 3" key="1">
    <citation type="submission" date="2019-07" db="EMBL/GenBank/DDBJ databases">
        <title>Genomic Encyclopedia of Type Strains, Phase III (KMG-III): the genomes of soil and plant-associated and newly described type strains.</title>
        <authorList>
            <person name="Whitman W."/>
        </authorList>
    </citation>
    <scope>NUCLEOTIDE SEQUENCE [LARGE SCALE GENOMIC DNA]</scope>
    <source>
        <strain evidence="2 3">BL24</strain>
    </source>
</reference>
<dbReference type="EMBL" id="VNHS01000013">
    <property type="protein sequence ID" value="TYP69723.1"/>
    <property type="molecule type" value="Genomic_DNA"/>
</dbReference>
<evidence type="ECO:0000313" key="2">
    <source>
        <dbReference type="EMBL" id="TYP69723.1"/>
    </source>
</evidence>
<name>A0A5S5BVU0_9BACL</name>
<dbReference type="Gene3D" id="3.40.630.30">
    <property type="match status" value="1"/>
</dbReference>
<dbReference type="PANTHER" id="PTHR31143:SF2">
    <property type="entry name" value="FR47-LIKE DOMAIN-CONTAINING PROTEIN-RELATED"/>
    <property type="match status" value="1"/>
</dbReference>
<dbReference type="PROSITE" id="PS51186">
    <property type="entry name" value="GNAT"/>
    <property type="match status" value="1"/>
</dbReference>
<dbReference type="InterPro" id="IPR000182">
    <property type="entry name" value="GNAT_dom"/>
</dbReference>
<dbReference type="AlphaFoldDB" id="A0A5S5BVU0"/>
<sequence length="263" mass="29911">MTSNANRIKQLLRRRVLENITPLKMLEAYGACMSCRLLEQEGRWGVLLLLPTSVFPYDAKTYPDATHSVFLAGTDEELLGQLVDELPFERPLVFKVQRPEYETLLRERLPLERKRAFHTYSIRIERLIVSPNGNVPEERQLNESLLPLWMANGYTREELLAMFAGGARSYTLYEWGMPASTCLTFPNYGDVWEIGAVHTTEAHRGKGLAAQVVTTAAASLLAEGRIPRYHVEEGNTASIKLADKLGFTHEVELAHWYYDGKRI</sequence>
<dbReference type="InterPro" id="IPR027365">
    <property type="entry name" value="GNAT_acetyltra_YdfB-like"/>
</dbReference>
<dbReference type="RefSeq" id="WP_148932727.1">
    <property type="nucleotide sequence ID" value="NZ_VNHS01000013.1"/>
</dbReference>
<proteinExistence type="predicted"/>
<keyword evidence="3" id="KW-1185">Reference proteome</keyword>
<dbReference type="GO" id="GO:0016747">
    <property type="term" value="F:acyltransferase activity, transferring groups other than amino-acyl groups"/>
    <property type="evidence" value="ECO:0007669"/>
    <property type="project" value="InterPro"/>
</dbReference>
<comment type="caution">
    <text evidence="2">The sequence shown here is derived from an EMBL/GenBank/DDBJ whole genome shotgun (WGS) entry which is preliminary data.</text>
</comment>
<dbReference type="OrthoDB" id="2589876at2"/>
<evidence type="ECO:0000259" key="1">
    <source>
        <dbReference type="PROSITE" id="PS51186"/>
    </source>
</evidence>
<dbReference type="InterPro" id="IPR016181">
    <property type="entry name" value="Acyl_CoA_acyltransferase"/>
</dbReference>
<dbReference type="SUPFAM" id="SSF55729">
    <property type="entry name" value="Acyl-CoA N-acyltransferases (Nat)"/>
    <property type="match status" value="1"/>
</dbReference>
<dbReference type="PANTHER" id="PTHR31143">
    <property type="match status" value="1"/>
</dbReference>
<evidence type="ECO:0000313" key="3">
    <source>
        <dbReference type="Proteomes" id="UP000323257"/>
    </source>
</evidence>